<dbReference type="Gene3D" id="3.30.420.10">
    <property type="entry name" value="Ribonuclease H-like superfamily/Ribonuclease H"/>
    <property type="match status" value="1"/>
</dbReference>
<sequence>MLIAEFARCGIQFDHRNRRIIDVQTIYHRKEPRDLSAAARFYLNVQHTEAHTAMSDIQTTVAVLGAQLTRYPDLSPDMDSLHSYCDRSPLRIGFEEWFLREQKDVIFVKGKHKGRTLRDVALEKPDYLHWMQHNIEDLHPEVRKEIEKALGKDI</sequence>
<evidence type="ECO:0000313" key="2">
    <source>
        <dbReference type="EMBL" id="SVB24873.1"/>
    </source>
</evidence>
<protein>
    <recommendedName>
        <fullName evidence="1">Exodeoxyribonuclease X-like C-terminal domain-containing protein</fullName>
    </recommendedName>
</protein>
<gene>
    <name evidence="2" type="ORF">METZ01_LOCUS177727</name>
</gene>
<organism evidence="2">
    <name type="scientific">marine metagenome</name>
    <dbReference type="NCBI Taxonomy" id="408172"/>
    <lineage>
        <taxon>unclassified sequences</taxon>
        <taxon>metagenomes</taxon>
        <taxon>ecological metagenomes</taxon>
    </lineage>
</organism>
<proteinExistence type="predicted"/>
<dbReference type="GO" id="GO:0003676">
    <property type="term" value="F:nucleic acid binding"/>
    <property type="evidence" value="ECO:0007669"/>
    <property type="project" value="InterPro"/>
</dbReference>
<feature type="domain" description="Exodeoxyribonuclease X-like C-terminal" evidence="1">
    <location>
        <begin position="110"/>
        <end position="135"/>
    </location>
</feature>
<reference evidence="2" key="1">
    <citation type="submission" date="2018-05" db="EMBL/GenBank/DDBJ databases">
        <authorList>
            <person name="Lanie J.A."/>
            <person name="Ng W.-L."/>
            <person name="Kazmierczak K.M."/>
            <person name="Andrzejewski T.M."/>
            <person name="Davidsen T.M."/>
            <person name="Wayne K.J."/>
            <person name="Tettelin H."/>
            <person name="Glass J.I."/>
            <person name="Rusch D."/>
            <person name="Podicherti R."/>
            <person name="Tsui H.-C.T."/>
            <person name="Winkler M.E."/>
        </authorList>
    </citation>
    <scope>NUCLEOTIDE SEQUENCE</scope>
</reference>
<accession>A0A382CHM6</accession>
<dbReference type="InterPro" id="IPR036397">
    <property type="entry name" value="RNaseH_sf"/>
</dbReference>
<dbReference type="Pfam" id="PF20600">
    <property type="entry name" value="ExoX-like_C"/>
    <property type="match status" value="1"/>
</dbReference>
<dbReference type="SUPFAM" id="SSF53098">
    <property type="entry name" value="Ribonuclease H-like"/>
    <property type="match status" value="1"/>
</dbReference>
<name>A0A382CHM6_9ZZZZ</name>
<dbReference type="EMBL" id="UINC01034280">
    <property type="protein sequence ID" value="SVB24873.1"/>
    <property type="molecule type" value="Genomic_DNA"/>
</dbReference>
<dbReference type="AlphaFoldDB" id="A0A382CHM6"/>
<dbReference type="InterPro" id="IPR046768">
    <property type="entry name" value="ExoX-like_C"/>
</dbReference>
<evidence type="ECO:0000259" key="1">
    <source>
        <dbReference type="Pfam" id="PF20600"/>
    </source>
</evidence>
<dbReference type="InterPro" id="IPR012337">
    <property type="entry name" value="RNaseH-like_sf"/>
</dbReference>